<sequence>MSEDKSDAHFYYEMPSKIIFEGMGLNYASEDGCFTNGDGQVVVINVDQTGVLVRRKELVLFLNNNNYDIIWTLLGEKNALTGLSTNSDAYFKAICGVYQFEGDKIIGDLSIFERN</sequence>
<evidence type="ECO:0000313" key="1">
    <source>
        <dbReference type="EMBL" id="GGN13918.1"/>
    </source>
</evidence>
<dbReference type="Proteomes" id="UP000632339">
    <property type="component" value="Unassembled WGS sequence"/>
</dbReference>
<reference evidence="2" key="1">
    <citation type="journal article" date="2019" name="Int. J. Syst. Evol. Microbiol.">
        <title>The Global Catalogue of Microorganisms (GCM) 10K type strain sequencing project: providing services to taxonomists for standard genome sequencing and annotation.</title>
        <authorList>
            <consortium name="The Broad Institute Genomics Platform"/>
            <consortium name="The Broad Institute Genome Sequencing Center for Infectious Disease"/>
            <person name="Wu L."/>
            <person name="Ma J."/>
        </authorList>
    </citation>
    <scope>NUCLEOTIDE SEQUENCE [LARGE SCALE GENOMIC DNA]</scope>
    <source>
        <strain evidence="2">CGMCC 1.6375</strain>
    </source>
</reference>
<protein>
    <submittedName>
        <fullName evidence="1">Uncharacterized protein</fullName>
    </submittedName>
</protein>
<organism evidence="1 2">
    <name type="scientific">Dyadobacter beijingensis</name>
    <dbReference type="NCBI Taxonomy" id="365489"/>
    <lineage>
        <taxon>Bacteria</taxon>
        <taxon>Pseudomonadati</taxon>
        <taxon>Bacteroidota</taxon>
        <taxon>Cytophagia</taxon>
        <taxon>Cytophagales</taxon>
        <taxon>Spirosomataceae</taxon>
        <taxon>Dyadobacter</taxon>
    </lineage>
</organism>
<gene>
    <name evidence="1" type="ORF">GCM10010967_57660</name>
</gene>
<accession>A0ABQ2IMN9</accession>
<keyword evidence="2" id="KW-1185">Reference proteome</keyword>
<dbReference type="EMBL" id="BMLI01000004">
    <property type="protein sequence ID" value="GGN13918.1"/>
    <property type="molecule type" value="Genomic_DNA"/>
</dbReference>
<name>A0ABQ2IMN9_9BACT</name>
<comment type="caution">
    <text evidence="1">The sequence shown here is derived from an EMBL/GenBank/DDBJ whole genome shotgun (WGS) entry which is preliminary data.</text>
</comment>
<dbReference type="RefSeq" id="WP_157505207.1">
    <property type="nucleotide sequence ID" value="NZ_BMLI01000004.1"/>
</dbReference>
<proteinExistence type="predicted"/>
<evidence type="ECO:0000313" key="2">
    <source>
        <dbReference type="Proteomes" id="UP000632339"/>
    </source>
</evidence>